<evidence type="ECO:0000256" key="2">
    <source>
        <dbReference type="ARBA" id="ARBA00001936"/>
    </source>
</evidence>
<dbReference type="GO" id="GO:0005737">
    <property type="term" value="C:cytoplasm"/>
    <property type="evidence" value="ECO:0007669"/>
    <property type="project" value="TreeGrafter"/>
</dbReference>
<dbReference type="Pfam" id="PF13023">
    <property type="entry name" value="HD_3"/>
    <property type="match status" value="1"/>
</dbReference>
<evidence type="ECO:0000256" key="4">
    <source>
        <dbReference type="ARBA" id="ARBA00011738"/>
    </source>
</evidence>
<comment type="cofactor">
    <cofactor evidence="3">
        <name>Co(2+)</name>
        <dbReference type="ChEBI" id="CHEBI:48828"/>
    </cofactor>
</comment>
<evidence type="ECO:0000256" key="6">
    <source>
        <dbReference type="ARBA" id="ARBA00022723"/>
    </source>
</evidence>
<dbReference type="EMBL" id="BMUB01000007">
    <property type="protein sequence ID" value="GGU80468.1"/>
    <property type="molecule type" value="Genomic_DNA"/>
</dbReference>
<evidence type="ECO:0000313" key="9">
    <source>
        <dbReference type="EMBL" id="GGU80468.1"/>
    </source>
</evidence>
<dbReference type="GO" id="GO:0002953">
    <property type="term" value="F:5'-deoxynucleotidase activity"/>
    <property type="evidence" value="ECO:0007669"/>
    <property type="project" value="UniProtKB-EC"/>
</dbReference>
<organism evidence="9 10">
    <name type="scientific">Kitasatospora aureofaciens</name>
    <name type="common">Streptomyces aureofaciens</name>
    <dbReference type="NCBI Taxonomy" id="1894"/>
    <lineage>
        <taxon>Bacteria</taxon>
        <taxon>Bacillati</taxon>
        <taxon>Actinomycetota</taxon>
        <taxon>Actinomycetes</taxon>
        <taxon>Kitasatosporales</taxon>
        <taxon>Streptomycetaceae</taxon>
        <taxon>Kitasatospora</taxon>
    </lineage>
</organism>
<sequence>MKVVRDGGGTVMELPQEKGMSMAGNGQARGTAGYLFEAGMLKRAKRSGWWIAGVKDPETIAEHSFRTGVVGAVLAMMEGADPAKVALLCLFHDTQETRIGDIPHIGRRYLTATSNERVTADQVSAAHPAVVTGINAVVAEYENGESLEVVVAHDADKLECLLQAVEYREQGYQNVQPWIDSSLGNLKTDSARELAEAALTMTSLEWQKVYLGSSVHE</sequence>
<reference evidence="9" key="1">
    <citation type="journal article" date="2014" name="Int. J. Syst. Evol. Microbiol.">
        <title>Complete genome sequence of Corynebacterium casei LMG S-19264T (=DSM 44701T), isolated from a smear-ripened cheese.</title>
        <authorList>
            <consortium name="US DOE Joint Genome Institute (JGI-PGF)"/>
            <person name="Walter F."/>
            <person name="Albersmeier A."/>
            <person name="Kalinowski J."/>
            <person name="Ruckert C."/>
        </authorList>
    </citation>
    <scope>NUCLEOTIDE SEQUENCE</scope>
    <source>
        <strain evidence="9">JCM 4434</strain>
    </source>
</reference>
<evidence type="ECO:0000256" key="1">
    <source>
        <dbReference type="ARBA" id="ARBA00001638"/>
    </source>
</evidence>
<evidence type="ECO:0000256" key="3">
    <source>
        <dbReference type="ARBA" id="ARBA00001941"/>
    </source>
</evidence>
<evidence type="ECO:0000259" key="8">
    <source>
        <dbReference type="SMART" id="SM00471"/>
    </source>
</evidence>
<dbReference type="InterPro" id="IPR003607">
    <property type="entry name" value="HD/PDEase_dom"/>
</dbReference>
<dbReference type="PANTHER" id="PTHR11845:SF13">
    <property type="entry name" value="5'-DEOXYNUCLEOTIDASE HDDC2"/>
    <property type="match status" value="1"/>
</dbReference>
<dbReference type="EC" id="3.1.3.89" evidence="5"/>
<dbReference type="Gene3D" id="1.10.3210.10">
    <property type="entry name" value="Hypothetical protein af1432"/>
    <property type="match status" value="1"/>
</dbReference>
<comment type="caution">
    <text evidence="9">The sequence shown here is derived from an EMBL/GenBank/DDBJ whole genome shotgun (WGS) entry which is preliminary data.</text>
</comment>
<gene>
    <name evidence="9" type="ORF">GCM10010502_35630</name>
</gene>
<protein>
    <recommendedName>
        <fullName evidence="5">5'-deoxynucleotidase</fullName>
        <ecNumber evidence="5">3.1.3.89</ecNumber>
    </recommendedName>
</protein>
<dbReference type="SMART" id="SM00471">
    <property type="entry name" value="HDc"/>
    <property type="match status" value="1"/>
</dbReference>
<name>A0A8H9HPZ6_KITAU</name>
<comment type="subunit">
    <text evidence="4">Homodimer.</text>
</comment>
<dbReference type="InterPro" id="IPR039356">
    <property type="entry name" value="YfbR/HDDC2"/>
</dbReference>
<dbReference type="InterPro" id="IPR006674">
    <property type="entry name" value="HD_domain"/>
</dbReference>
<keyword evidence="6" id="KW-0479">Metal-binding</keyword>
<evidence type="ECO:0000256" key="5">
    <source>
        <dbReference type="ARBA" id="ARBA00012964"/>
    </source>
</evidence>
<feature type="domain" description="HD/PDEase" evidence="8">
    <location>
        <begin position="56"/>
        <end position="170"/>
    </location>
</feature>
<dbReference type="SUPFAM" id="SSF109604">
    <property type="entry name" value="HD-domain/PDEase-like"/>
    <property type="match status" value="1"/>
</dbReference>
<keyword evidence="7" id="KW-0378">Hydrolase</keyword>
<evidence type="ECO:0000313" key="10">
    <source>
        <dbReference type="Proteomes" id="UP000610124"/>
    </source>
</evidence>
<comment type="cofactor">
    <cofactor evidence="2">
        <name>Mn(2+)</name>
        <dbReference type="ChEBI" id="CHEBI:29035"/>
    </cofactor>
</comment>
<dbReference type="GO" id="GO:0046872">
    <property type="term" value="F:metal ion binding"/>
    <property type="evidence" value="ECO:0007669"/>
    <property type="project" value="UniProtKB-KW"/>
</dbReference>
<evidence type="ECO:0000256" key="7">
    <source>
        <dbReference type="ARBA" id="ARBA00022801"/>
    </source>
</evidence>
<dbReference type="AlphaFoldDB" id="A0A8H9HPZ6"/>
<dbReference type="Proteomes" id="UP000610124">
    <property type="component" value="Unassembled WGS sequence"/>
</dbReference>
<reference evidence="9" key="2">
    <citation type="submission" date="2020-09" db="EMBL/GenBank/DDBJ databases">
        <authorList>
            <person name="Sun Q."/>
            <person name="Ohkuma M."/>
        </authorList>
    </citation>
    <scope>NUCLEOTIDE SEQUENCE</scope>
    <source>
        <strain evidence="9">JCM 4434</strain>
    </source>
</reference>
<proteinExistence type="predicted"/>
<comment type="catalytic activity">
    <reaction evidence="1">
        <text>a 2'-deoxyribonucleoside 5'-phosphate + H2O = a 2'-deoxyribonucleoside + phosphate</text>
        <dbReference type="Rhea" id="RHEA:36167"/>
        <dbReference type="ChEBI" id="CHEBI:15377"/>
        <dbReference type="ChEBI" id="CHEBI:18274"/>
        <dbReference type="ChEBI" id="CHEBI:43474"/>
        <dbReference type="ChEBI" id="CHEBI:65317"/>
        <dbReference type="EC" id="3.1.3.89"/>
    </reaction>
</comment>
<dbReference type="PANTHER" id="PTHR11845">
    <property type="entry name" value="5'-DEOXYNUCLEOTIDASE HDDC2"/>
    <property type="match status" value="1"/>
</dbReference>
<accession>A0A8H9HPZ6</accession>